<dbReference type="RefSeq" id="WP_306255159.1">
    <property type="nucleotide sequence ID" value="NZ_JAUFSA010000001.1"/>
</dbReference>
<dbReference type="AlphaFoldDB" id="A0AAJ1S221"/>
<evidence type="ECO:0000313" key="2">
    <source>
        <dbReference type="EMBL" id="MDP7735130.1"/>
    </source>
</evidence>
<evidence type="ECO:0000256" key="1">
    <source>
        <dbReference type="SAM" id="MobiDB-lite"/>
    </source>
</evidence>
<accession>A0AAJ1S221</accession>
<evidence type="ECO:0000313" key="3">
    <source>
        <dbReference type="Proteomes" id="UP001229081"/>
    </source>
</evidence>
<organism evidence="2 3">
    <name type="scientific">Mycobacterium paragordonae</name>
    <dbReference type="NCBI Taxonomy" id="1389713"/>
    <lineage>
        <taxon>Bacteria</taxon>
        <taxon>Bacillati</taxon>
        <taxon>Actinomycetota</taxon>
        <taxon>Actinomycetes</taxon>
        <taxon>Mycobacteriales</taxon>
        <taxon>Mycobacteriaceae</taxon>
        <taxon>Mycobacterium</taxon>
    </lineage>
</organism>
<name>A0AAJ1S221_9MYCO</name>
<feature type="compositionally biased region" description="Basic and acidic residues" evidence="1">
    <location>
        <begin position="102"/>
        <end position="123"/>
    </location>
</feature>
<proteinExistence type="predicted"/>
<dbReference type="EMBL" id="JAUFSA010000001">
    <property type="protein sequence ID" value="MDP7735130.1"/>
    <property type="molecule type" value="Genomic_DNA"/>
</dbReference>
<feature type="region of interest" description="Disordered" evidence="1">
    <location>
        <begin position="211"/>
        <end position="230"/>
    </location>
</feature>
<protein>
    <submittedName>
        <fullName evidence="2">Uncharacterized protein</fullName>
    </submittedName>
</protein>
<sequence length="328" mass="38156">MTAPVQRKLPGTPIPREELVARWADLRHRNNLAGPLTSLLFELYYPEPEKTYQWRIQLDCGCVRDVLTHHRADDNAADKVERLGELTDRYYFGLVKPSEREIRESKDRANKQTEDEVHAEPKGIDLPAEPERPGVYGKARLQQGHLLCQHPDCPRYRPYGGPVRDITEWVRLRDNRFVNQPMEIDGEIIGVARDYEVWDVVLSCGHFEQERTEPGWTPEDGPARRKNPKRLPLDRVLEEVAKGDPDQEDYWRRMYAENHPEPAPFTRCHTCAQLRTIVAYQRVGWLAGKKTPVRPTPTPREALERRLLKLESQAVQLREQLDNLPLDK</sequence>
<reference evidence="2" key="1">
    <citation type="submission" date="2023-06" db="EMBL/GenBank/DDBJ databases">
        <title>Identification of two novel mycobacterium reveal diversities and complexities of Mycobacterium gordonae clade.</title>
        <authorList>
            <person name="Matsumoto Y."/>
            <person name="Nakamura S."/>
            <person name="Motooka D."/>
            <person name="Fukushima K."/>
        </authorList>
    </citation>
    <scope>NUCLEOTIDE SEQUENCE</scope>
    <source>
        <strain evidence="2">TY812</strain>
    </source>
</reference>
<feature type="region of interest" description="Disordered" evidence="1">
    <location>
        <begin position="102"/>
        <end position="131"/>
    </location>
</feature>
<gene>
    <name evidence="2" type="ORF">QXL92_10295</name>
</gene>
<comment type="caution">
    <text evidence="2">The sequence shown here is derived from an EMBL/GenBank/DDBJ whole genome shotgun (WGS) entry which is preliminary data.</text>
</comment>
<dbReference type="Proteomes" id="UP001229081">
    <property type="component" value="Unassembled WGS sequence"/>
</dbReference>